<sequence>MKHRSSLVARGIFILTASIALAAIFCMNLLYASPFVSSWDEADFALAVDRFDLLAMQPHFPGYPYFIAGAKLVHAWVVDPAQSLILWNAVLALSSALPITLLARRSVGWINALWVAVGVQSLPYLWLMGSRPMSECAGIAVLWWYLWSVRSALDRPQSNIRLGAAILLFSILMGIRLSYFPFGIALALLLIIQFSSAANSRGRLRRLILAIAAIGISQLVWIGGLVQSEGTLPGFWKLSTAFVEGHFSEWGGGIADSSMPIGTRLVTLIKDHLIRDIWFSRSVVLAVAYGLLLAAAAWGIGRLRGSRWNDTAEQRSGKWLLISLAAYAIWVLLGQNIEKPRHIAPVAGPLLLILYAGALRVAQLLREASIGCRGWHGHKAAAGAIYIAVAGLLVSQSIVGAQWLKLQAGQKPAVYQLNDYMKTLDQPFVLYTWEETRVLHYLQAEYEHRKIVTFDYFQSLVQSGNGQRIYLTNHVLEGFLQQNADAAKGVIPVAEFASEDLFDPVYSRITVYEWMRPDEGQAEK</sequence>
<feature type="transmembrane region" description="Helical" evidence="1">
    <location>
        <begin position="383"/>
        <end position="404"/>
    </location>
</feature>
<accession>A0ABS7DAB2</accession>
<evidence type="ECO:0000256" key="1">
    <source>
        <dbReference type="SAM" id="Phobius"/>
    </source>
</evidence>
<keyword evidence="1" id="KW-1133">Transmembrane helix</keyword>
<protein>
    <submittedName>
        <fullName evidence="2">Nucleoporin-interacting protein</fullName>
    </submittedName>
</protein>
<keyword evidence="1" id="KW-0812">Transmembrane</keyword>
<feature type="transmembrane region" description="Helical" evidence="1">
    <location>
        <begin position="12"/>
        <end position="31"/>
    </location>
</feature>
<keyword evidence="1" id="KW-0472">Membrane</keyword>
<reference evidence="2 3" key="1">
    <citation type="submission" date="2021-07" db="EMBL/GenBank/DDBJ databases">
        <title>Paenibacillus radiodurans sp. nov., isolated from the southeastern edge of Tengger Desert.</title>
        <authorList>
            <person name="Zhang G."/>
        </authorList>
    </citation>
    <scope>NUCLEOTIDE SEQUENCE [LARGE SCALE GENOMIC DNA]</scope>
    <source>
        <strain evidence="2 3">DT7-4</strain>
    </source>
</reference>
<evidence type="ECO:0000313" key="3">
    <source>
        <dbReference type="Proteomes" id="UP000812277"/>
    </source>
</evidence>
<feature type="transmembrane region" description="Helical" evidence="1">
    <location>
        <begin position="319"/>
        <end position="337"/>
    </location>
</feature>
<name>A0ABS7DAB2_9BACL</name>
<proteinExistence type="predicted"/>
<feature type="transmembrane region" description="Helical" evidence="1">
    <location>
        <begin position="166"/>
        <end position="192"/>
    </location>
</feature>
<dbReference type="RefSeq" id="WP_219874128.1">
    <property type="nucleotide sequence ID" value="NZ_JAHZIJ010000017.1"/>
</dbReference>
<feature type="transmembrane region" description="Helical" evidence="1">
    <location>
        <begin position="343"/>
        <end position="362"/>
    </location>
</feature>
<keyword evidence="3" id="KW-1185">Reference proteome</keyword>
<dbReference type="EMBL" id="JAHZIJ010000017">
    <property type="protein sequence ID" value="MBW7476879.1"/>
    <property type="molecule type" value="Genomic_DNA"/>
</dbReference>
<feature type="transmembrane region" description="Helical" evidence="1">
    <location>
        <begin position="204"/>
        <end position="226"/>
    </location>
</feature>
<comment type="caution">
    <text evidence="2">The sequence shown here is derived from an EMBL/GenBank/DDBJ whole genome shotgun (WGS) entry which is preliminary data.</text>
</comment>
<dbReference type="Proteomes" id="UP000812277">
    <property type="component" value="Unassembled WGS sequence"/>
</dbReference>
<organism evidence="2 3">
    <name type="scientific">Paenibacillus oenotherae</name>
    <dbReference type="NCBI Taxonomy" id="1435645"/>
    <lineage>
        <taxon>Bacteria</taxon>
        <taxon>Bacillati</taxon>
        <taxon>Bacillota</taxon>
        <taxon>Bacilli</taxon>
        <taxon>Bacillales</taxon>
        <taxon>Paenibacillaceae</taxon>
        <taxon>Paenibacillus</taxon>
    </lineage>
</organism>
<feature type="transmembrane region" description="Helical" evidence="1">
    <location>
        <begin position="84"/>
        <end position="103"/>
    </location>
</feature>
<gene>
    <name evidence="2" type="ORF">K0T92_19360</name>
</gene>
<feature type="transmembrane region" description="Helical" evidence="1">
    <location>
        <begin position="278"/>
        <end position="298"/>
    </location>
</feature>
<evidence type="ECO:0000313" key="2">
    <source>
        <dbReference type="EMBL" id="MBW7476879.1"/>
    </source>
</evidence>